<dbReference type="InterPro" id="IPR003660">
    <property type="entry name" value="HAMP_dom"/>
</dbReference>
<dbReference type="CDD" id="cd00082">
    <property type="entry name" value="HisKA"/>
    <property type="match status" value="1"/>
</dbReference>
<feature type="domain" description="Histidine kinase" evidence="11">
    <location>
        <begin position="257"/>
        <end position="473"/>
    </location>
</feature>
<evidence type="ECO:0000256" key="9">
    <source>
        <dbReference type="ARBA" id="ARBA00023012"/>
    </source>
</evidence>
<dbReference type="Pfam" id="PF00512">
    <property type="entry name" value="HisKA"/>
    <property type="match status" value="1"/>
</dbReference>
<evidence type="ECO:0000256" key="4">
    <source>
        <dbReference type="ARBA" id="ARBA00022553"/>
    </source>
</evidence>
<keyword evidence="8" id="KW-1133">Transmembrane helix</keyword>
<keyword evidence="9" id="KW-0902">Two-component regulatory system</keyword>
<dbReference type="PANTHER" id="PTHR45436:SF15">
    <property type="entry name" value="SENSOR HISTIDINE KINASE CUSS"/>
    <property type="match status" value="1"/>
</dbReference>
<evidence type="ECO:0000256" key="3">
    <source>
        <dbReference type="ARBA" id="ARBA00012438"/>
    </source>
</evidence>
<dbReference type="InterPro" id="IPR003594">
    <property type="entry name" value="HATPase_dom"/>
</dbReference>
<reference evidence="13 14" key="1">
    <citation type="submission" date="2015-10" db="EMBL/GenBank/DDBJ databases">
        <authorList>
            <person name="Gilbert D.G."/>
        </authorList>
    </citation>
    <scope>NUCLEOTIDE SEQUENCE [LARGE SCALE GENOMIC DNA]</scope>
    <source>
        <strain evidence="13">COMA1</strain>
    </source>
</reference>
<organism evidence="13 14">
    <name type="scientific">Candidatus Nitrospira nitrosa</name>
    <dbReference type="NCBI Taxonomy" id="1742972"/>
    <lineage>
        <taxon>Bacteria</taxon>
        <taxon>Pseudomonadati</taxon>
        <taxon>Nitrospirota</taxon>
        <taxon>Nitrospiria</taxon>
        <taxon>Nitrospirales</taxon>
        <taxon>Nitrospiraceae</taxon>
        <taxon>Nitrospira</taxon>
    </lineage>
</organism>
<keyword evidence="10" id="KW-0472">Membrane</keyword>
<evidence type="ECO:0000256" key="7">
    <source>
        <dbReference type="ARBA" id="ARBA00022777"/>
    </source>
</evidence>
<keyword evidence="4" id="KW-0597">Phosphoprotein</keyword>
<evidence type="ECO:0000313" key="13">
    <source>
        <dbReference type="EMBL" id="CUS32942.1"/>
    </source>
</evidence>
<dbReference type="InterPro" id="IPR004358">
    <property type="entry name" value="Sig_transdc_His_kin-like_C"/>
</dbReference>
<dbReference type="EMBL" id="CZQA01000001">
    <property type="protein sequence ID" value="CUS32942.1"/>
    <property type="molecule type" value="Genomic_DNA"/>
</dbReference>
<dbReference type="SUPFAM" id="SSF55874">
    <property type="entry name" value="ATPase domain of HSP90 chaperone/DNA topoisomerase II/histidine kinase"/>
    <property type="match status" value="1"/>
</dbReference>
<dbReference type="InterPro" id="IPR036890">
    <property type="entry name" value="HATPase_C_sf"/>
</dbReference>
<evidence type="ECO:0000313" key="14">
    <source>
        <dbReference type="Proteomes" id="UP000199032"/>
    </source>
</evidence>
<name>A0A0S4L810_9BACT</name>
<dbReference type="FunFam" id="3.30.565.10:FF:000006">
    <property type="entry name" value="Sensor histidine kinase WalK"/>
    <property type="match status" value="1"/>
</dbReference>
<dbReference type="OrthoDB" id="9763461at2"/>
<dbReference type="PROSITE" id="PS50885">
    <property type="entry name" value="HAMP"/>
    <property type="match status" value="1"/>
</dbReference>
<evidence type="ECO:0000256" key="5">
    <source>
        <dbReference type="ARBA" id="ARBA00022679"/>
    </source>
</evidence>
<dbReference type="Gene3D" id="3.30.565.10">
    <property type="entry name" value="Histidine kinase-like ATPase, C-terminal domain"/>
    <property type="match status" value="1"/>
</dbReference>
<evidence type="ECO:0000256" key="6">
    <source>
        <dbReference type="ARBA" id="ARBA00022692"/>
    </source>
</evidence>
<accession>A0A0S4L810</accession>
<dbReference type="EC" id="2.7.13.3" evidence="3"/>
<evidence type="ECO:0000256" key="2">
    <source>
        <dbReference type="ARBA" id="ARBA00004141"/>
    </source>
</evidence>
<evidence type="ECO:0000256" key="10">
    <source>
        <dbReference type="ARBA" id="ARBA00023136"/>
    </source>
</evidence>
<protein>
    <recommendedName>
        <fullName evidence="3">histidine kinase</fullName>
        <ecNumber evidence="3">2.7.13.3</ecNumber>
    </recommendedName>
</protein>
<dbReference type="GO" id="GO:0000155">
    <property type="term" value="F:phosphorelay sensor kinase activity"/>
    <property type="evidence" value="ECO:0007669"/>
    <property type="project" value="InterPro"/>
</dbReference>
<comment type="subcellular location">
    <subcellularLocation>
        <location evidence="2">Membrane</location>
        <topology evidence="2">Multi-pass membrane protein</topology>
    </subcellularLocation>
</comment>
<sequence>MKSLRSLISWSAFVLMAGLLLFSGLVYAASETLLQRFVDGRLLVLAESLAEFVEQYPDILERHDRTIAPTNELTQSPTEQHVLPDVTHALRIFSTDGRLLWSSPHASPQDSLSPRVLERVRISTLVFDTLTAPDGTPARHLFLPLVVQGGRLRYVLQAETSLLHHHETLRGLVFLLSLGSGATLFMAWVGSLWLAQKVLAPIETLCKGAETMSEADLGKRLALDSPYREFRRLTQAVNSVLDQFQRGSEVQRNFCEIAAHEMKTPLTILQGNLEVALMKARTTEEYHEVLLNNLQQVDRLIALTRPLLTLAKFTSSKPPVNLLPLALEPLIQELIDELMLLADDRQITLTFEPQPVPPVLGDAQWLKQALINLLDNALRYTPSGGSVTVRLQTVGREVSIAVEDTGHGIEPENIPHLFERFYRTDWARAKDAAGTGLGLPIVKEIMETHGGSISVTSDVNKGSVFTLRLPALGQQTPSA</sequence>
<dbReference type="PROSITE" id="PS50109">
    <property type="entry name" value="HIS_KIN"/>
    <property type="match status" value="1"/>
</dbReference>
<dbReference type="SMART" id="SM00387">
    <property type="entry name" value="HATPase_c"/>
    <property type="match status" value="1"/>
</dbReference>
<keyword evidence="7 13" id="KW-0418">Kinase</keyword>
<dbReference type="Proteomes" id="UP000199032">
    <property type="component" value="Unassembled WGS sequence"/>
</dbReference>
<comment type="catalytic activity">
    <reaction evidence="1">
        <text>ATP + protein L-histidine = ADP + protein N-phospho-L-histidine.</text>
        <dbReference type="EC" id="2.7.13.3"/>
    </reaction>
</comment>
<dbReference type="Pfam" id="PF02518">
    <property type="entry name" value="HATPase_c"/>
    <property type="match status" value="1"/>
</dbReference>
<dbReference type="SUPFAM" id="SSF47384">
    <property type="entry name" value="Homodimeric domain of signal transducing histidine kinase"/>
    <property type="match status" value="1"/>
</dbReference>
<dbReference type="InterPro" id="IPR003661">
    <property type="entry name" value="HisK_dim/P_dom"/>
</dbReference>
<dbReference type="PANTHER" id="PTHR45436">
    <property type="entry name" value="SENSOR HISTIDINE KINASE YKOH"/>
    <property type="match status" value="1"/>
</dbReference>
<dbReference type="AlphaFoldDB" id="A0A0S4L810"/>
<keyword evidence="6" id="KW-0812">Transmembrane</keyword>
<proteinExistence type="predicted"/>
<feature type="domain" description="HAMP" evidence="12">
    <location>
        <begin position="196"/>
        <end position="249"/>
    </location>
</feature>
<dbReference type="InterPro" id="IPR036097">
    <property type="entry name" value="HisK_dim/P_sf"/>
</dbReference>
<dbReference type="STRING" id="1742972.COMA1_10889"/>
<gene>
    <name evidence="13" type="ORF">COMA1_10889</name>
</gene>
<dbReference type="RefSeq" id="WP_090744220.1">
    <property type="nucleotide sequence ID" value="NZ_CZQA01000001.1"/>
</dbReference>
<dbReference type="CDD" id="cd00075">
    <property type="entry name" value="HATPase"/>
    <property type="match status" value="1"/>
</dbReference>
<keyword evidence="14" id="KW-1185">Reference proteome</keyword>
<evidence type="ECO:0000259" key="12">
    <source>
        <dbReference type="PROSITE" id="PS50885"/>
    </source>
</evidence>
<dbReference type="Gene3D" id="6.10.340.10">
    <property type="match status" value="1"/>
</dbReference>
<keyword evidence="5 13" id="KW-0808">Transferase</keyword>
<dbReference type="SMART" id="SM00388">
    <property type="entry name" value="HisKA"/>
    <property type="match status" value="1"/>
</dbReference>
<dbReference type="InterPro" id="IPR050428">
    <property type="entry name" value="TCS_sensor_his_kinase"/>
</dbReference>
<dbReference type="Gene3D" id="1.10.287.130">
    <property type="match status" value="1"/>
</dbReference>
<evidence type="ECO:0000259" key="11">
    <source>
        <dbReference type="PROSITE" id="PS50109"/>
    </source>
</evidence>
<dbReference type="GO" id="GO:0005886">
    <property type="term" value="C:plasma membrane"/>
    <property type="evidence" value="ECO:0007669"/>
    <property type="project" value="TreeGrafter"/>
</dbReference>
<evidence type="ECO:0000256" key="8">
    <source>
        <dbReference type="ARBA" id="ARBA00022989"/>
    </source>
</evidence>
<dbReference type="InterPro" id="IPR005467">
    <property type="entry name" value="His_kinase_dom"/>
</dbReference>
<dbReference type="PRINTS" id="PR00344">
    <property type="entry name" value="BCTRLSENSOR"/>
</dbReference>
<evidence type="ECO:0000256" key="1">
    <source>
        <dbReference type="ARBA" id="ARBA00000085"/>
    </source>
</evidence>